<evidence type="ECO:0000313" key="2">
    <source>
        <dbReference type="Proteomes" id="UP000231343"/>
    </source>
</evidence>
<name>A0A2H0XYP3_UNCSA</name>
<dbReference type="EMBL" id="PEYM01000068">
    <property type="protein sequence ID" value="PIS29913.1"/>
    <property type="molecule type" value="Genomic_DNA"/>
</dbReference>
<comment type="caution">
    <text evidence="1">The sequence shown here is derived from an EMBL/GenBank/DDBJ whole genome shotgun (WGS) entry which is preliminary data.</text>
</comment>
<proteinExistence type="predicted"/>
<protein>
    <submittedName>
        <fullName evidence="1">Uncharacterized protein</fullName>
    </submittedName>
</protein>
<gene>
    <name evidence="1" type="ORF">COT42_04000</name>
</gene>
<dbReference type="Proteomes" id="UP000231343">
    <property type="component" value="Unassembled WGS sequence"/>
</dbReference>
<dbReference type="AlphaFoldDB" id="A0A2H0XYP3"/>
<organism evidence="1 2">
    <name type="scientific">Candidatus Saganbacteria bacterium CG08_land_8_20_14_0_20_45_16</name>
    <dbReference type="NCBI Taxonomy" id="2014293"/>
    <lineage>
        <taxon>Bacteria</taxon>
        <taxon>Bacillati</taxon>
        <taxon>Saganbacteria</taxon>
    </lineage>
</organism>
<accession>A0A2H0XYP3</accession>
<sequence length="75" mass="8408">MHDGLAQITAQAIAQDLKQLDPVVASLLQRPNRARGKLARITTWLNQCGSLTIDQLSSRIGWRTFPEVFFIKSNT</sequence>
<reference evidence="1 2" key="1">
    <citation type="submission" date="2017-09" db="EMBL/GenBank/DDBJ databases">
        <title>Depth-based differentiation of microbial function through sediment-hosted aquifers and enrichment of novel symbionts in the deep terrestrial subsurface.</title>
        <authorList>
            <person name="Probst A.J."/>
            <person name="Ladd B."/>
            <person name="Jarett J.K."/>
            <person name="Geller-Mcgrath D.E."/>
            <person name="Sieber C.M."/>
            <person name="Emerson J.B."/>
            <person name="Anantharaman K."/>
            <person name="Thomas B.C."/>
            <person name="Malmstrom R."/>
            <person name="Stieglmeier M."/>
            <person name="Klingl A."/>
            <person name="Woyke T."/>
            <person name="Ryan C.M."/>
            <person name="Banfield J.F."/>
        </authorList>
    </citation>
    <scope>NUCLEOTIDE SEQUENCE [LARGE SCALE GENOMIC DNA]</scope>
    <source>
        <strain evidence="1">CG08_land_8_20_14_0_20_45_16</strain>
    </source>
</reference>
<evidence type="ECO:0000313" key="1">
    <source>
        <dbReference type="EMBL" id="PIS29913.1"/>
    </source>
</evidence>